<dbReference type="AlphaFoldDB" id="A0A9W9XCI2"/>
<comment type="caution">
    <text evidence="2">The sequence shown here is derived from an EMBL/GenBank/DDBJ whole genome shotgun (WGS) entry which is preliminary data.</text>
</comment>
<dbReference type="RefSeq" id="XP_056790814.1">
    <property type="nucleotide sequence ID" value="XM_056933273.1"/>
</dbReference>
<name>A0A9W9XCI2_9EURO</name>
<protein>
    <submittedName>
        <fullName evidence="2">Uncharacterized protein</fullName>
    </submittedName>
</protein>
<dbReference type="Proteomes" id="UP001148312">
    <property type="component" value="Unassembled WGS sequence"/>
</dbReference>
<feature type="compositionally biased region" description="Basic and acidic residues" evidence="1">
    <location>
        <begin position="148"/>
        <end position="158"/>
    </location>
</feature>
<gene>
    <name evidence="2" type="ORF">N7539_003671</name>
</gene>
<feature type="compositionally biased region" description="Polar residues" evidence="1">
    <location>
        <begin position="136"/>
        <end position="146"/>
    </location>
</feature>
<sequence>MDCFKQILRTFKAPFARKQGKIVEIGPPTNFRKEELPACFSDAESVLTRNLTPSERPHLTSQSQYFDVSDKPQPIGGEGESVQRDEEPSAIGVSQDPQPRPQTERAKFARVRTCLKGFRMSFGSKRVPNGHPEATNGGNDTLSGTITEKAKSDKPSEQ</sequence>
<accession>A0A9W9XCI2</accession>
<feature type="region of interest" description="Disordered" evidence="1">
    <location>
        <begin position="120"/>
        <end position="158"/>
    </location>
</feature>
<evidence type="ECO:0000313" key="3">
    <source>
        <dbReference type="Proteomes" id="UP001148312"/>
    </source>
</evidence>
<evidence type="ECO:0000256" key="1">
    <source>
        <dbReference type="SAM" id="MobiDB-lite"/>
    </source>
</evidence>
<reference evidence="2" key="1">
    <citation type="submission" date="2022-12" db="EMBL/GenBank/DDBJ databases">
        <authorList>
            <person name="Petersen C."/>
        </authorList>
    </citation>
    <scope>NUCLEOTIDE SEQUENCE</scope>
    <source>
        <strain evidence="2">IBT 30728</strain>
    </source>
</reference>
<dbReference type="EMBL" id="JAPWDQ010000004">
    <property type="protein sequence ID" value="KAJ5488781.1"/>
    <property type="molecule type" value="Genomic_DNA"/>
</dbReference>
<proteinExistence type="predicted"/>
<reference evidence="2" key="2">
    <citation type="journal article" date="2023" name="IMA Fungus">
        <title>Comparative genomic study of the Penicillium genus elucidates a diverse pangenome and 15 lateral gene transfer events.</title>
        <authorList>
            <person name="Petersen C."/>
            <person name="Sorensen T."/>
            <person name="Nielsen M.R."/>
            <person name="Sondergaard T.E."/>
            <person name="Sorensen J.L."/>
            <person name="Fitzpatrick D.A."/>
            <person name="Frisvad J.C."/>
            <person name="Nielsen K.L."/>
        </authorList>
    </citation>
    <scope>NUCLEOTIDE SEQUENCE</scope>
    <source>
        <strain evidence="2">IBT 30728</strain>
    </source>
</reference>
<keyword evidence="3" id="KW-1185">Reference proteome</keyword>
<dbReference type="GeneID" id="81623522"/>
<feature type="compositionally biased region" description="Polar residues" evidence="1">
    <location>
        <begin position="52"/>
        <end position="66"/>
    </location>
</feature>
<organism evidence="2 3">
    <name type="scientific">Penicillium diatomitis</name>
    <dbReference type="NCBI Taxonomy" id="2819901"/>
    <lineage>
        <taxon>Eukaryota</taxon>
        <taxon>Fungi</taxon>
        <taxon>Dikarya</taxon>
        <taxon>Ascomycota</taxon>
        <taxon>Pezizomycotina</taxon>
        <taxon>Eurotiomycetes</taxon>
        <taxon>Eurotiomycetidae</taxon>
        <taxon>Eurotiales</taxon>
        <taxon>Aspergillaceae</taxon>
        <taxon>Penicillium</taxon>
    </lineage>
</organism>
<feature type="region of interest" description="Disordered" evidence="1">
    <location>
        <begin position="52"/>
        <end position="108"/>
    </location>
</feature>
<evidence type="ECO:0000313" key="2">
    <source>
        <dbReference type="EMBL" id="KAJ5488781.1"/>
    </source>
</evidence>